<keyword evidence="7" id="KW-0289">Folate biosynthesis</keyword>
<evidence type="ECO:0000259" key="8">
    <source>
        <dbReference type="Pfam" id="PF01288"/>
    </source>
</evidence>
<dbReference type="RefSeq" id="WP_087511481.1">
    <property type="nucleotide sequence ID" value="NZ_CP032134.1"/>
</dbReference>
<evidence type="ECO:0000256" key="2">
    <source>
        <dbReference type="ARBA" id="ARBA00013253"/>
    </source>
</evidence>
<evidence type="ECO:0000313" key="10">
    <source>
        <dbReference type="Proteomes" id="UP000263753"/>
    </source>
</evidence>
<proteinExistence type="predicted"/>
<dbReference type="GO" id="GO:0016301">
    <property type="term" value="F:kinase activity"/>
    <property type="evidence" value="ECO:0007669"/>
    <property type="project" value="UniProtKB-KW"/>
</dbReference>
<evidence type="ECO:0000256" key="7">
    <source>
        <dbReference type="ARBA" id="ARBA00022909"/>
    </source>
</evidence>
<dbReference type="GO" id="GO:0046654">
    <property type="term" value="P:tetrahydrofolate biosynthetic process"/>
    <property type="evidence" value="ECO:0007669"/>
    <property type="project" value="UniProtKB-UniPathway"/>
</dbReference>
<comment type="pathway">
    <text evidence="1">Cofactor biosynthesis; tetrahydrofolate biosynthesis; 2-amino-4-hydroxy-6-hydroxymethyl-7,8-dihydropteridine diphosphate from 7,8-dihydroneopterin triphosphate: step 4/4.</text>
</comment>
<dbReference type="GO" id="GO:0046656">
    <property type="term" value="P:folic acid biosynthetic process"/>
    <property type="evidence" value="ECO:0007669"/>
    <property type="project" value="UniProtKB-KW"/>
</dbReference>
<name>A0A3B7M151_9GAMM</name>
<evidence type="ECO:0000256" key="4">
    <source>
        <dbReference type="ARBA" id="ARBA00022741"/>
    </source>
</evidence>
<dbReference type="KEGG" id="achi:CDG60_07440"/>
<evidence type="ECO:0000256" key="5">
    <source>
        <dbReference type="ARBA" id="ARBA00022777"/>
    </source>
</evidence>
<organism evidence="9 10">
    <name type="scientific">Acinetobacter chinensis</name>
    <dbReference type="NCBI Taxonomy" id="2004650"/>
    <lineage>
        <taxon>Bacteria</taxon>
        <taxon>Pseudomonadati</taxon>
        <taxon>Pseudomonadota</taxon>
        <taxon>Gammaproteobacteria</taxon>
        <taxon>Moraxellales</taxon>
        <taxon>Moraxellaceae</taxon>
        <taxon>Acinetobacter</taxon>
    </lineage>
</organism>
<feature type="domain" description="7,8-dihydro-6-hydroxymethylpterin-pyrophosphokinase" evidence="8">
    <location>
        <begin position="10"/>
        <end position="127"/>
    </location>
</feature>
<evidence type="ECO:0000256" key="6">
    <source>
        <dbReference type="ARBA" id="ARBA00022840"/>
    </source>
</evidence>
<reference evidence="10" key="1">
    <citation type="submission" date="2018-09" db="EMBL/GenBank/DDBJ databases">
        <title>The complete genome of Acinetobacter sp. strain WCHAc010005.</title>
        <authorList>
            <person name="Hu Y."/>
            <person name="Long H."/>
            <person name="Feng Y."/>
            <person name="Zong Z."/>
        </authorList>
    </citation>
    <scope>NUCLEOTIDE SEQUENCE [LARGE SCALE GENOMIC DNA]</scope>
    <source>
        <strain evidence="10">WCHAc010005</strain>
    </source>
</reference>
<protein>
    <recommendedName>
        <fullName evidence="2">2-amino-4-hydroxy-6-hydroxymethyldihydropteridine diphosphokinase</fullName>
        <ecNumber evidence="2">2.7.6.3</ecNumber>
    </recommendedName>
</protein>
<dbReference type="EMBL" id="CP032134">
    <property type="protein sequence ID" value="AXY56419.1"/>
    <property type="molecule type" value="Genomic_DNA"/>
</dbReference>
<evidence type="ECO:0000256" key="1">
    <source>
        <dbReference type="ARBA" id="ARBA00005051"/>
    </source>
</evidence>
<dbReference type="InterPro" id="IPR000550">
    <property type="entry name" value="Hppk"/>
</dbReference>
<keyword evidence="3" id="KW-0808">Transferase</keyword>
<keyword evidence="4" id="KW-0547">Nucleotide-binding</keyword>
<gene>
    <name evidence="9" type="ORF">CDG60_07440</name>
</gene>
<keyword evidence="5 9" id="KW-0418">Kinase</keyword>
<evidence type="ECO:0000256" key="3">
    <source>
        <dbReference type="ARBA" id="ARBA00022679"/>
    </source>
</evidence>
<keyword evidence="6" id="KW-0067">ATP-binding</keyword>
<accession>A0A3B7M151</accession>
<dbReference type="Pfam" id="PF01288">
    <property type="entry name" value="HPPK"/>
    <property type="match status" value="1"/>
</dbReference>
<dbReference type="AlphaFoldDB" id="A0A3B7M151"/>
<dbReference type="GO" id="GO:0003848">
    <property type="term" value="F:2-amino-4-hydroxy-6-hydroxymethyldihydropteridine diphosphokinase activity"/>
    <property type="evidence" value="ECO:0007669"/>
    <property type="project" value="UniProtKB-EC"/>
</dbReference>
<dbReference type="Gene3D" id="3.30.70.560">
    <property type="entry name" value="7,8-Dihydro-6-hydroxymethylpterin-pyrophosphokinase HPPK"/>
    <property type="match status" value="1"/>
</dbReference>
<dbReference type="GO" id="GO:0005524">
    <property type="term" value="F:ATP binding"/>
    <property type="evidence" value="ECO:0007669"/>
    <property type="project" value="UniProtKB-KW"/>
</dbReference>
<dbReference type="Proteomes" id="UP000263753">
    <property type="component" value="Chromosome"/>
</dbReference>
<sequence>MNATETIFALALASNCNSQPNFQKTFAQIQRMGTSVFSAVYLIPCRDGIGADYWNAACLLKSQLTVDEMTAILKKMEADSGRVRPSHHISLDIDLIAWGADLTAMTFNPKKLPLALDVKIPMMEIWQDDQFRHAEHDFPQVSLNIQ</sequence>
<dbReference type="EC" id="2.7.6.3" evidence="2"/>
<evidence type="ECO:0000313" key="9">
    <source>
        <dbReference type="EMBL" id="AXY56419.1"/>
    </source>
</evidence>
<dbReference type="InterPro" id="IPR035907">
    <property type="entry name" value="Hppk_sf"/>
</dbReference>
<dbReference type="SUPFAM" id="SSF55083">
    <property type="entry name" value="6-hydroxymethyl-7,8-dihydropterin pyrophosphokinase, HPPK"/>
    <property type="match status" value="1"/>
</dbReference>
<dbReference type="UniPathway" id="UPA00077">
    <property type="reaction ID" value="UER00155"/>
</dbReference>